<dbReference type="EMBL" id="LASV01000297">
    <property type="protein sequence ID" value="KKA20031.1"/>
    <property type="molecule type" value="Genomic_DNA"/>
</dbReference>
<dbReference type="SUPFAM" id="SSF56112">
    <property type="entry name" value="Protein kinase-like (PK-like)"/>
    <property type="match status" value="1"/>
</dbReference>
<name>A0A0F4YQA7_RASE3</name>
<evidence type="ECO:0000259" key="2">
    <source>
        <dbReference type="Pfam" id="PF03109"/>
    </source>
</evidence>
<feature type="region of interest" description="Disordered" evidence="1">
    <location>
        <begin position="69"/>
        <end position="90"/>
    </location>
</feature>
<keyword evidence="4" id="KW-1185">Reference proteome</keyword>
<dbReference type="InterPro" id="IPR011009">
    <property type="entry name" value="Kinase-like_dom_sf"/>
</dbReference>
<dbReference type="Gene3D" id="1.10.510.10">
    <property type="entry name" value="Transferase(Phosphotransferase) domain 1"/>
    <property type="match status" value="1"/>
</dbReference>
<gene>
    <name evidence="3" type="ORF">T310_5974</name>
</gene>
<dbReference type="InterPro" id="IPR004147">
    <property type="entry name" value="ABC1_dom"/>
</dbReference>
<accession>A0A0F4YQA7</accession>
<evidence type="ECO:0000313" key="4">
    <source>
        <dbReference type="Proteomes" id="UP000053958"/>
    </source>
</evidence>
<feature type="domain" description="ABC1 atypical kinase-like" evidence="2">
    <location>
        <begin position="146"/>
        <end position="227"/>
    </location>
</feature>
<dbReference type="Pfam" id="PF03109">
    <property type="entry name" value="ABC1"/>
    <property type="match status" value="1"/>
</dbReference>
<proteinExistence type="predicted"/>
<dbReference type="Proteomes" id="UP000053958">
    <property type="component" value="Unassembled WGS sequence"/>
</dbReference>
<evidence type="ECO:0000313" key="3">
    <source>
        <dbReference type="EMBL" id="KKA20031.1"/>
    </source>
</evidence>
<dbReference type="RefSeq" id="XP_013326643.1">
    <property type="nucleotide sequence ID" value="XM_013471189.1"/>
</dbReference>
<sequence length="289" mass="33178">MLSGTDSLVVTHPTTNWPTNFLPEKQAFSAPKPPHPYVPGQEFRAFSYVPPPPIYNRSWTAKTMRERESVDPVERGIRNPPAPGQTGTDPIHFKIIDSIHTGDKHAAQLVTVQILDLPETPARDDDTKFYGSFTLELPIPDRVETRSVRLILIQLLPGISMNALNPADFSQETRQAIMKAVVDIESLMYTYNVFHCDTHPRNVMVLQDNNNPPGSLHVKFVDFGNSRHRVPYWEPWCTGARAERFLPGVPISPLLRWDQRRHLPDEFRNWIDWDWTLGWIGSMDRQRIP</sequence>
<comment type="caution">
    <text evidence="3">The sequence shown here is derived from an EMBL/GenBank/DDBJ whole genome shotgun (WGS) entry which is preliminary data.</text>
</comment>
<reference evidence="3 4" key="1">
    <citation type="submission" date="2015-04" db="EMBL/GenBank/DDBJ databases">
        <authorList>
            <person name="Heijne W.H."/>
            <person name="Fedorova N.D."/>
            <person name="Nierman W.C."/>
            <person name="Vollebregt A.W."/>
            <person name="Zhao Z."/>
            <person name="Wu L."/>
            <person name="Kumar M."/>
            <person name="Stam H."/>
            <person name="van den Berg M.A."/>
            <person name="Pel H.J."/>
        </authorList>
    </citation>
    <scope>NUCLEOTIDE SEQUENCE [LARGE SCALE GENOMIC DNA]</scope>
    <source>
        <strain evidence="3 4">CBS 393.64</strain>
    </source>
</reference>
<evidence type="ECO:0000256" key="1">
    <source>
        <dbReference type="SAM" id="MobiDB-lite"/>
    </source>
</evidence>
<dbReference type="GeneID" id="25318294"/>
<protein>
    <recommendedName>
        <fullName evidence="2">ABC1 atypical kinase-like domain-containing protein</fullName>
    </recommendedName>
</protein>
<dbReference type="OrthoDB" id="4267316at2759"/>
<organism evidence="3 4">
    <name type="scientific">Rasamsonia emersonii (strain ATCC 16479 / CBS 393.64 / IMI 116815)</name>
    <dbReference type="NCBI Taxonomy" id="1408163"/>
    <lineage>
        <taxon>Eukaryota</taxon>
        <taxon>Fungi</taxon>
        <taxon>Dikarya</taxon>
        <taxon>Ascomycota</taxon>
        <taxon>Pezizomycotina</taxon>
        <taxon>Eurotiomycetes</taxon>
        <taxon>Eurotiomycetidae</taxon>
        <taxon>Eurotiales</taxon>
        <taxon>Trichocomaceae</taxon>
        <taxon>Rasamsonia</taxon>
    </lineage>
</organism>
<dbReference type="AlphaFoldDB" id="A0A0F4YQA7"/>